<keyword evidence="10" id="KW-0333">Golgi apparatus</keyword>
<feature type="region of interest" description="Disordered" evidence="21">
    <location>
        <begin position="168"/>
        <end position="200"/>
    </location>
</feature>
<evidence type="ECO:0000256" key="13">
    <source>
        <dbReference type="ARBA" id="ARBA00036045"/>
    </source>
</evidence>
<keyword evidence="5 20" id="KW-0645">Protease</keyword>
<dbReference type="GO" id="GO:0007599">
    <property type="term" value="P:hemostasis"/>
    <property type="evidence" value="ECO:0007669"/>
    <property type="project" value="UniProtKB-KW"/>
</dbReference>
<evidence type="ECO:0000256" key="9">
    <source>
        <dbReference type="ARBA" id="ARBA00022825"/>
    </source>
</evidence>
<dbReference type="InterPro" id="IPR001314">
    <property type="entry name" value="Peptidase_S1A"/>
</dbReference>
<accession>A0A8K0K7C6</accession>
<evidence type="ECO:0000256" key="12">
    <source>
        <dbReference type="ARBA" id="ARBA00023180"/>
    </source>
</evidence>
<evidence type="ECO:0000313" key="25">
    <source>
        <dbReference type="Proteomes" id="UP000792457"/>
    </source>
</evidence>
<dbReference type="InterPro" id="IPR018114">
    <property type="entry name" value="TRYPSIN_HIS"/>
</dbReference>
<sequence length="381" mass="42845">MQTTRNKKNHMWLFRIILKTSGCCCNDNYNNEATDINGLEDCGLTYGMSSFRIVGGSEALPGRWPWMAAIFLHGPRRTEFWCGGTLVGKRHILTAAHCTRDSRQRPFSAKQFTVRLGDLDLKRDDELAAPETFGVVDVRAHPRFSRVGFYNDIAVLVLDRIVGGDLRRKDESNTDEEEDSEGRGVVLDEGPTSEAGEPEEVEEIKFIDDAKAIPLRFEDIEQEQDLGGRNRRRAGIRGEGRGVKERRWSRYIAPICLPSERSRDETFTGQRPTVVGWGTTYYGGKESTVQRQVELPVWRNEECNRSYYQPITSAFICAGLSEGGKDACQGDSGGPLMLKRGGRWIQIGIVSFGNKCGEAGYPGVYTRVTHYLDWIKQNTAD</sequence>
<comment type="catalytic activity">
    <reaction evidence="13">
        <text>Degradation of blood coagulation factors Va and VIIIa.</text>
        <dbReference type="EC" id="3.4.21.69"/>
    </reaction>
</comment>
<evidence type="ECO:0000256" key="1">
    <source>
        <dbReference type="ARBA" id="ARBA00004240"/>
    </source>
</evidence>
<dbReference type="FunFam" id="2.40.10.10:FF:000011">
    <property type="entry name" value="Coagulation factor X"/>
    <property type="match status" value="1"/>
</dbReference>
<keyword evidence="11" id="KW-1015">Disulfide bond</keyword>
<evidence type="ECO:0000256" key="3">
    <source>
        <dbReference type="ARBA" id="ARBA00004613"/>
    </source>
</evidence>
<dbReference type="CDD" id="cd00190">
    <property type="entry name" value="Tryp_SPc"/>
    <property type="match status" value="1"/>
</dbReference>
<evidence type="ECO:0000256" key="7">
    <source>
        <dbReference type="ARBA" id="ARBA00022801"/>
    </source>
</evidence>
<dbReference type="PANTHER" id="PTHR24258">
    <property type="entry name" value="SERINE PROTEASE-RELATED"/>
    <property type="match status" value="1"/>
</dbReference>
<dbReference type="EMBL" id="KZ308411">
    <property type="protein sequence ID" value="KAG8229092.1"/>
    <property type="molecule type" value="Genomic_DNA"/>
</dbReference>
<dbReference type="SUPFAM" id="SSF50494">
    <property type="entry name" value="Trypsin-like serine proteases"/>
    <property type="match status" value="1"/>
</dbReference>
<dbReference type="InterPro" id="IPR033116">
    <property type="entry name" value="TRYPSIN_SER"/>
</dbReference>
<reference evidence="24" key="2">
    <citation type="submission" date="2017-10" db="EMBL/GenBank/DDBJ databases">
        <title>Ladona fulva Genome sequencing and assembly.</title>
        <authorList>
            <person name="Murali S."/>
            <person name="Richards S."/>
            <person name="Bandaranaike D."/>
            <person name="Bellair M."/>
            <person name="Blankenburg K."/>
            <person name="Chao H."/>
            <person name="Dinh H."/>
            <person name="Doddapaneni H."/>
            <person name="Dugan-Rocha S."/>
            <person name="Elkadiri S."/>
            <person name="Gnanaolivu R."/>
            <person name="Hernandez B."/>
            <person name="Skinner E."/>
            <person name="Javaid M."/>
            <person name="Lee S."/>
            <person name="Li M."/>
            <person name="Ming W."/>
            <person name="Munidasa M."/>
            <person name="Muniz J."/>
            <person name="Nguyen L."/>
            <person name="Hughes D."/>
            <person name="Osuji N."/>
            <person name="Pu L.-L."/>
            <person name="Puazo M."/>
            <person name="Qu C."/>
            <person name="Quiroz J."/>
            <person name="Raj R."/>
            <person name="Weissenberger G."/>
            <person name="Xin Y."/>
            <person name="Zou X."/>
            <person name="Han Y."/>
            <person name="Worley K."/>
            <person name="Muzny D."/>
            <person name="Gibbs R."/>
        </authorList>
    </citation>
    <scope>NUCLEOTIDE SEQUENCE</scope>
    <source>
        <strain evidence="24">Sampled in the wild</strain>
    </source>
</reference>
<dbReference type="OrthoDB" id="6348928at2759"/>
<dbReference type="AlphaFoldDB" id="A0A8K0K7C6"/>
<dbReference type="PROSITE" id="PS00134">
    <property type="entry name" value="TRYPSIN_HIS"/>
    <property type="match status" value="1"/>
</dbReference>
<keyword evidence="12" id="KW-0325">Glycoprotein</keyword>
<organism evidence="24 25">
    <name type="scientific">Ladona fulva</name>
    <name type="common">Scarce chaser dragonfly</name>
    <name type="synonym">Libellula fulva</name>
    <dbReference type="NCBI Taxonomy" id="123851"/>
    <lineage>
        <taxon>Eukaryota</taxon>
        <taxon>Metazoa</taxon>
        <taxon>Ecdysozoa</taxon>
        <taxon>Arthropoda</taxon>
        <taxon>Hexapoda</taxon>
        <taxon>Insecta</taxon>
        <taxon>Pterygota</taxon>
        <taxon>Palaeoptera</taxon>
        <taxon>Odonata</taxon>
        <taxon>Epiprocta</taxon>
        <taxon>Anisoptera</taxon>
        <taxon>Libelluloidea</taxon>
        <taxon>Libellulidae</taxon>
        <taxon>Ladona</taxon>
    </lineage>
</organism>
<gene>
    <name evidence="24" type="ORF">J437_LFUL009561</name>
</gene>
<evidence type="ECO:0000256" key="16">
    <source>
        <dbReference type="ARBA" id="ARBA00040219"/>
    </source>
</evidence>
<evidence type="ECO:0000313" key="24">
    <source>
        <dbReference type="EMBL" id="KAG8229092.1"/>
    </source>
</evidence>
<evidence type="ECO:0000259" key="23">
    <source>
        <dbReference type="PROSITE" id="PS50240"/>
    </source>
</evidence>
<evidence type="ECO:0000256" key="6">
    <source>
        <dbReference type="ARBA" id="ARBA00022696"/>
    </source>
</evidence>
<dbReference type="EC" id="3.4.21.69" evidence="15"/>
<dbReference type="SMART" id="SM00020">
    <property type="entry name" value="Tryp_SPc"/>
    <property type="match status" value="1"/>
</dbReference>
<evidence type="ECO:0000256" key="11">
    <source>
        <dbReference type="ARBA" id="ARBA00023157"/>
    </source>
</evidence>
<evidence type="ECO:0000256" key="5">
    <source>
        <dbReference type="ARBA" id="ARBA00022670"/>
    </source>
</evidence>
<dbReference type="GO" id="GO:0005783">
    <property type="term" value="C:endoplasmic reticulum"/>
    <property type="evidence" value="ECO:0007669"/>
    <property type="project" value="UniProtKB-SubCell"/>
</dbReference>
<dbReference type="PROSITE" id="PS00135">
    <property type="entry name" value="TRYPSIN_SER"/>
    <property type="match status" value="1"/>
</dbReference>
<feature type="domain" description="Peptidase S1" evidence="23">
    <location>
        <begin position="53"/>
        <end position="380"/>
    </location>
</feature>
<evidence type="ECO:0000256" key="22">
    <source>
        <dbReference type="SAM" id="SignalP"/>
    </source>
</evidence>
<name>A0A8K0K7C6_LADFU</name>
<dbReference type="PRINTS" id="PR00722">
    <property type="entry name" value="CHYMOTRYPSIN"/>
</dbReference>
<dbReference type="InterPro" id="IPR043504">
    <property type="entry name" value="Peptidase_S1_PA_chymotrypsin"/>
</dbReference>
<dbReference type="PANTHER" id="PTHR24258:SF116">
    <property type="entry name" value="FI16631P1-RELATED"/>
    <property type="match status" value="1"/>
</dbReference>
<keyword evidence="9 20" id="KW-0720">Serine protease</keyword>
<dbReference type="Pfam" id="PF00089">
    <property type="entry name" value="Trypsin"/>
    <property type="match status" value="2"/>
</dbReference>
<evidence type="ECO:0000256" key="18">
    <source>
        <dbReference type="ARBA" id="ARBA00042403"/>
    </source>
</evidence>
<dbReference type="GO" id="GO:0004252">
    <property type="term" value="F:serine-type endopeptidase activity"/>
    <property type="evidence" value="ECO:0007669"/>
    <property type="project" value="UniProtKB-EC"/>
</dbReference>
<feature type="chain" id="PRO_5035429323" description="Vitamin K-dependent protein C" evidence="22">
    <location>
        <begin position="26"/>
        <end position="381"/>
    </location>
</feature>
<evidence type="ECO:0000256" key="14">
    <source>
        <dbReference type="ARBA" id="ARBA00037553"/>
    </source>
</evidence>
<keyword evidence="7 20" id="KW-0378">Hydrolase</keyword>
<dbReference type="InterPro" id="IPR001254">
    <property type="entry name" value="Trypsin_dom"/>
</dbReference>
<dbReference type="GO" id="GO:0005576">
    <property type="term" value="C:extracellular region"/>
    <property type="evidence" value="ECO:0007669"/>
    <property type="project" value="UniProtKB-SubCell"/>
</dbReference>
<evidence type="ECO:0000256" key="15">
    <source>
        <dbReference type="ARBA" id="ARBA00038995"/>
    </source>
</evidence>
<dbReference type="PROSITE" id="PS50240">
    <property type="entry name" value="TRYPSIN_DOM"/>
    <property type="match status" value="1"/>
</dbReference>
<evidence type="ECO:0000256" key="8">
    <source>
        <dbReference type="ARBA" id="ARBA00022824"/>
    </source>
</evidence>
<keyword evidence="4" id="KW-0964">Secreted</keyword>
<keyword evidence="22" id="KW-0732">Signal</keyword>
<evidence type="ECO:0000256" key="17">
    <source>
        <dbReference type="ARBA" id="ARBA00041306"/>
    </source>
</evidence>
<comment type="caution">
    <text evidence="24">The sequence shown here is derived from an EMBL/GenBank/DDBJ whole genome shotgun (WGS) entry which is preliminary data.</text>
</comment>
<proteinExistence type="predicted"/>
<dbReference type="Gene3D" id="2.40.10.10">
    <property type="entry name" value="Trypsin-like serine proteases"/>
    <property type="match status" value="2"/>
</dbReference>
<feature type="signal peptide" evidence="22">
    <location>
        <begin position="1"/>
        <end position="25"/>
    </location>
</feature>
<reference evidence="24" key="1">
    <citation type="submission" date="2013-04" db="EMBL/GenBank/DDBJ databases">
        <authorList>
            <person name="Qu J."/>
            <person name="Murali S.C."/>
            <person name="Bandaranaike D."/>
            <person name="Bellair M."/>
            <person name="Blankenburg K."/>
            <person name="Chao H."/>
            <person name="Dinh H."/>
            <person name="Doddapaneni H."/>
            <person name="Downs B."/>
            <person name="Dugan-Rocha S."/>
            <person name="Elkadiri S."/>
            <person name="Gnanaolivu R.D."/>
            <person name="Hernandez B."/>
            <person name="Javaid M."/>
            <person name="Jayaseelan J.C."/>
            <person name="Lee S."/>
            <person name="Li M."/>
            <person name="Ming W."/>
            <person name="Munidasa M."/>
            <person name="Muniz J."/>
            <person name="Nguyen L."/>
            <person name="Ongeri F."/>
            <person name="Osuji N."/>
            <person name="Pu L.-L."/>
            <person name="Puazo M."/>
            <person name="Qu C."/>
            <person name="Quiroz J."/>
            <person name="Raj R."/>
            <person name="Weissenberger G."/>
            <person name="Xin Y."/>
            <person name="Zou X."/>
            <person name="Han Y."/>
            <person name="Richards S."/>
            <person name="Worley K."/>
            <person name="Muzny D."/>
            <person name="Gibbs R."/>
        </authorList>
    </citation>
    <scope>NUCLEOTIDE SEQUENCE</scope>
    <source>
        <strain evidence="24">Sampled in the wild</strain>
    </source>
</reference>
<keyword evidence="6" id="KW-0356">Hemostasis</keyword>
<keyword evidence="8" id="KW-0256">Endoplasmic reticulum</keyword>
<comment type="function">
    <text evidence="14">Protein C is a vitamin K-dependent serine protease that regulates blood coagulation by inactivating factors Va and VIIIa in the presence of calcium ions and phospholipids. Exerts a protective effect on the endothelial cell barrier function.</text>
</comment>
<evidence type="ECO:0000256" key="10">
    <source>
        <dbReference type="ARBA" id="ARBA00023034"/>
    </source>
</evidence>
<evidence type="ECO:0000256" key="21">
    <source>
        <dbReference type="SAM" id="MobiDB-lite"/>
    </source>
</evidence>
<comment type="subcellular location">
    <subcellularLocation>
        <location evidence="1">Endoplasmic reticulum</location>
    </subcellularLocation>
    <subcellularLocation>
        <location evidence="2">Golgi apparatus</location>
    </subcellularLocation>
    <subcellularLocation>
        <location evidence="3">Secreted</location>
    </subcellularLocation>
</comment>
<evidence type="ECO:0000256" key="20">
    <source>
        <dbReference type="RuleBase" id="RU363034"/>
    </source>
</evidence>
<protein>
    <recommendedName>
        <fullName evidence="16">Vitamin K-dependent protein C</fullName>
        <ecNumber evidence="15">3.4.21.69</ecNumber>
    </recommendedName>
    <alternativeName>
        <fullName evidence="19">Anticoagulant protein C</fullName>
    </alternativeName>
    <alternativeName>
        <fullName evidence="17">Autoprothrombin IIA</fullName>
    </alternativeName>
    <alternativeName>
        <fullName evidence="18">Blood coagulation factor XIV</fullName>
    </alternativeName>
</protein>
<evidence type="ECO:0000256" key="4">
    <source>
        <dbReference type="ARBA" id="ARBA00022525"/>
    </source>
</evidence>
<evidence type="ECO:0000256" key="19">
    <source>
        <dbReference type="ARBA" id="ARBA00042906"/>
    </source>
</evidence>
<keyword evidence="25" id="KW-1185">Reference proteome</keyword>
<dbReference type="InterPro" id="IPR009003">
    <property type="entry name" value="Peptidase_S1_PA"/>
</dbReference>
<dbReference type="GO" id="GO:0005794">
    <property type="term" value="C:Golgi apparatus"/>
    <property type="evidence" value="ECO:0007669"/>
    <property type="project" value="UniProtKB-SubCell"/>
</dbReference>
<dbReference type="Proteomes" id="UP000792457">
    <property type="component" value="Unassembled WGS sequence"/>
</dbReference>
<evidence type="ECO:0000256" key="2">
    <source>
        <dbReference type="ARBA" id="ARBA00004555"/>
    </source>
</evidence>
<dbReference type="GO" id="GO:0006508">
    <property type="term" value="P:proteolysis"/>
    <property type="evidence" value="ECO:0007669"/>
    <property type="project" value="UniProtKB-KW"/>
</dbReference>